<protein>
    <submittedName>
        <fullName evidence="2">SBBP repeat-containing protein</fullName>
    </submittedName>
</protein>
<evidence type="ECO:0000313" key="3">
    <source>
        <dbReference type="Proteomes" id="UP001597510"/>
    </source>
</evidence>
<feature type="chain" id="PRO_5045143932" evidence="1">
    <location>
        <begin position="23"/>
        <end position="513"/>
    </location>
</feature>
<dbReference type="Pfam" id="PF06739">
    <property type="entry name" value="SBBP"/>
    <property type="match status" value="3"/>
</dbReference>
<keyword evidence="1" id="KW-0732">Signal</keyword>
<dbReference type="RefSeq" id="WP_340239343.1">
    <property type="nucleotide sequence ID" value="NZ_JBBEWC010000012.1"/>
</dbReference>
<comment type="caution">
    <text evidence="2">The sequence shown here is derived from an EMBL/GenBank/DDBJ whole genome shotgun (WGS) entry which is preliminary data.</text>
</comment>
<accession>A0ABW5JEA3</accession>
<dbReference type="Gene3D" id="2.120.10.30">
    <property type="entry name" value="TolB, C-terminal domain"/>
    <property type="match status" value="1"/>
</dbReference>
<dbReference type="InterPro" id="IPR011042">
    <property type="entry name" value="6-blade_b-propeller_TolB-like"/>
</dbReference>
<name>A0ABW5JEA3_9BACT</name>
<dbReference type="PANTHER" id="PTHR35580">
    <property type="entry name" value="CELL SURFACE GLYCOPROTEIN (S-LAYER PROTEIN)-LIKE PROTEIN"/>
    <property type="match status" value="1"/>
</dbReference>
<dbReference type="EMBL" id="JBHULC010000027">
    <property type="protein sequence ID" value="MFD2523116.1"/>
    <property type="molecule type" value="Genomic_DNA"/>
</dbReference>
<evidence type="ECO:0000313" key="2">
    <source>
        <dbReference type="EMBL" id="MFD2523116.1"/>
    </source>
</evidence>
<keyword evidence="3" id="KW-1185">Reference proteome</keyword>
<feature type="signal peptide" evidence="1">
    <location>
        <begin position="1"/>
        <end position="22"/>
    </location>
</feature>
<dbReference type="Proteomes" id="UP001597510">
    <property type="component" value="Unassembled WGS sequence"/>
</dbReference>
<evidence type="ECO:0000256" key="1">
    <source>
        <dbReference type="SAM" id="SignalP"/>
    </source>
</evidence>
<gene>
    <name evidence="2" type="ORF">ACFSR2_19620</name>
</gene>
<dbReference type="InterPro" id="IPR010620">
    <property type="entry name" value="SBBP_repeat"/>
</dbReference>
<dbReference type="Gene3D" id="2.80.10.50">
    <property type="match status" value="1"/>
</dbReference>
<proteinExistence type="predicted"/>
<dbReference type="InterPro" id="IPR052918">
    <property type="entry name" value="Motility_Chemotaxis_Reg"/>
</dbReference>
<organism evidence="2 3">
    <name type="scientific">Emticicia soli</name>
    <dbReference type="NCBI Taxonomy" id="2027878"/>
    <lineage>
        <taxon>Bacteria</taxon>
        <taxon>Pseudomonadati</taxon>
        <taxon>Bacteroidota</taxon>
        <taxon>Cytophagia</taxon>
        <taxon>Cytophagales</taxon>
        <taxon>Leadbetterellaceae</taxon>
        <taxon>Emticicia</taxon>
    </lineage>
</organism>
<sequence>MKSLLAVSLLFVFSLSISFSFAQNVTITPDGITPATPNLYPRLSHDALMALPNPQSGDIAYDVTFRCLRLYNGTKWARLMTDVELNTPSMTAWSVGGVGSESSRSIAVDTLGNVYIAGYISGTTVFGNDTIVSAGLADVFVAKYTKEGVLQWVKHGGGSAYDYANNVKVDKSGNVYITGVFEGTASFDSLSITAVGVMDIFIIKYNSEGQLQWLKQGNAANYGYGFALAIDINDDLYVTGSFGLSADFGKGTITSVSSHDVFIAKYDGTGDLKWVQKAGGVLNDIAYGIAVDSAGFVFITGYFQSSASFGTINVTSAGNGDIFIAKYDPFLLKWDWVINNGSAGTEIGTDLAVDKNGNIYVTGIFDGSINFSDTMLSGKGGNDIFVAKYNSAGTLAWVRSAGGTGNDESLGLALDASGNAYVTGSFNSVASFDQLSLISVGMRDTFIAKYATNGTPQWVQRAGSIDNDEGKDIAIDAGNNIYITGYFTGINLFGSTPVTSAGSGDIYIARIKE</sequence>
<reference evidence="3" key="1">
    <citation type="journal article" date="2019" name="Int. J. Syst. Evol. Microbiol.">
        <title>The Global Catalogue of Microorganisms (GCM) 10K type strain sequencing project: providing services to taxonomists for standard genome sequencing and annotation.</title>
        <authorList>
            <consortium name="The Broad Institute Genomics Platform"/>
            <consortium name="The Broad Institute Genome Sequencing Center for Infectious Disease"/>
            <person name="Wu L."/>
            <person name="Ma J."/>
        </authorList>
    </citation>
    <scope>NUCLEOTIDE SEQUENCE [LARGE SCALE GENOMIC DNA]</scope>
    <source>
        <strain evidence="3">KCTC 52344</strain>
    </source>
</reference>
<dbReference type="SUPFAM" id="SSF63829">
    <property type="entry name" value="Calcium-dependent phosphotriesterase"/>
    <property type="match status" value="2"/>
</dbReference>
<dbReference type="PANTHER" id="PTHR35580:SF1">
    <property type="entry name" value="PHYTASE-LIKE DOMAIN-CONTAINING PROTEIN"/>
    <property type="match status" value="1"/>
</dbReference>